<dbReference type="Proteomes" id="UP000325440">
    <property type="component" value="Unassembled WGS sequence"/>
</dbReference>
<sequence>MWCRAKIQVQSLRETNVQKEYVAKASRISWFFSPNHGYQGVKNLGPNVHAKNKHGTNLPLCGKKKYIIKEDMKNTREQTSKPVLKLKCPLCPKIYLHDASLKCHLRIQHKVHRIILYFCPNGCGKKYKHRTNLLRHTKNECGVEPRFKSDTNFYWITKLDALCVLNPAMCPNANCGRNYKGMHRKKLLKRHLTFECGKPPKYSCTMCEKRCALKKHWSKNTRSIFLVYLIKYGFSTLFGLRWMCPNKCGRHYKNKGDLQRHLKKECGVEPQYLCEICSKAFKRKDSLKSHSTIVHGLTFKVHKRFRKI</sequence>
<evidence type="ECO:0000256" key="4">
    <source>
        <dbReference type="ARBA" id="ARBA00022833"/>
    </source>
</evidence>
<feature type="domain" description="C2H2-type" evidence="10">
    <location>
        <begin position="117"/>
        <end position="145"/>
    </location>
</feature>
<feature type="domain" description="C2H2-type" evidence="10">
    <location>
        <begin position="272"/>
        <end position="295"/>
    </location>
</feature>
<evidence type="ECO:0000256" key="8">
    <source>
        <dbReference type="PROSITE-ProRule" id="PRU00042"/>
    </source>
</evidence>
<evidence type="ECO:0000256" key="6">
    <source>
        <dbReference type="ARBA" id="ARBA00023163"/>
    </source>
</evidence>
<organism evidence="11 12">
    <name type="scientific">Cinara cedri</name>
    <dbReference type="NCBI Taxonomy" id="506608"/>
    <lineage>
        <taxon>Eukaryota</taxon>
        <taxon>Metazoa</taxon>
        <taxon>Ecdysozoa</taxon>
        <taxon>Arthropoda</taxon>
        <taxon>Hexapoda</taxon>
        <taxon>Insecta</taxon>
        <taxon>Pterygota</taxon>
        <taxon>Neoptera</taxon>
        <taxon>Paraneoptera</taxon>
        <taxon>Hemiptera</taxon>
        <taxon>Sternorrhyncha</taxon>
        <taxon>Aphidomorpha</taxon>
        <taxon>Aphidoidea</taxon>
        <taxon>Aphididae</taxon>
        <taxon>Lachninae</taxon>
        <taxon>Cinara</taxon>
    </lineage>
</organism>
<reference evidence="11 12" key="1">
    <citation type="submission" date="2019-08" db="EMBL/GenBank/DDBJ databases">
        <authorList>
            <person name="Alioto T."/>
            <person name="Alioto T."/>
            <person name="Gomez Garrido J."/>
        </authorList>
    </citation>
    <scope>NUCLEOTIDE SEQUENCE [LARGE SCALE GENOMIC DNA]</scope>
</reference>
<dbReference type="Gene3D" id="3.30.160.60">
    <property type="entry name" value="Classic Zinc Finger"/>
    <property type="match status" value="2"/>
</dbReference>
<dbReference type="GO" id="GO:0005634">
    <property type="term" value="C:nucleus"/>
    <property type="evidence" value="ECO:0007669"/>
    <property type="project" value="UniProtKB-SubCell"/>
</dbReference>
<keyword evidence="6" id="KW-0804">Transcription</keyword>
<dbReference type="GO" id="GO:0006357">
    <property type="term" value="P:regulation of transcription by RNA polymerase II"/>
    <property type="evidence" value="ECO:0007669"/>
    <property type="project" value="TreeGrafter"/>
</dbReference>
<dbReference type="PROSITE" id="PS00028">
    <property type="entry name" value="ZINC_FINGER_C2H2_1"/>
    <property type="match status" value="2"/>
</dbReference>
<feature type="transmembrane region" description="Helical" evidence="9">
    <location>
        <begin position="224"/>
        <end position="243"/>
    </location>
</feature>
<keyword evidence="9" id="KW-0472">Membrane</keyword>
<dbReference type="EMBL" id="CABPRJ010000483">
    <property type="protein sequence ID" value="VVC28716.1"/>
    <property type="molecule type" value="Genomic_DNA"/>
</dbReference>
<name>A0A5E4MEB6_9HEMI</name>
<keyword evidence="9" id="KW-1133">Transmembrane helix</keyword>
<evidence type="ECO:0000256" key="2">
    <source>
        <dbReference type="ARBA" id="ARBA00022723"/>
    </source>
</evidence>
<evidence type="ECO:0000256" key="7">
    <source>
        <dbReference type="ARBA" id="ARBA00023242"/>
    </source>
</evidence>
<keyword evidence="7" id="KW-0539">Nucleus</keyword>
<comment type="subcellular location">
    <subcellularLocation>
        <location evidence="1">Nucleus</location>
    </subcellularLocation>
</comment>
<feature type="domain" description="C2H2-type" evidence="10">
    <location>
        <begin position="242"/>
        <end position="270"/>
    </location>
</feature>
<keyword evidence="4" id="KW-0862">Zinc</keyword>
<dbReference type="SMART" id="SM00355">
    <property type="entry name" value="ZnF_C2H2"/>
    <property type="match status" value="4"/>
</dbReference>
<evidence type="ECO:0000256" key="5">
    <source>
        <dbReference type="ARBA" id="ARBA00023015"/>
    </source>
</evidence>
<gene>
    <name evidence="11" type="ORF">CINCED_3A012706</name>
</gene>
<dbReference type="PANTHER" id="PTHR46179">
    <property type="entry name" value="ZINC FINGER PROTEIN"/>
    <property type="match status" value="1"/>
</dbReference>
<dbReference type="Pfam" id="PF00096">
    <property type="entry name" value="zf-C2H2"/>
    <property type="match status" value="3"/>
</dbReference>
<evidence type="ECO:0000256" key="9">
    <source>
        <dbReference type="SAM" id="Phobius"/>
    </source>
</evidence>
<dbReference type="PROSITE" id="PS50157">
    <property type="entry name" value="ZINC_FINGER_C2H2_2"/>
    <property type="match status" value="4"/>
</dbReference>
<dbReference type="InterPro" id="IPR051061">
    <property type="entry name" value="Zinc_finger_trans_reg"/>
</dbReference>
<dbReference type="SUPFAM" id="SSF57667">
    <property type="entry name" value="beta-beta-alpha zinc fingers"/>
    <property type="match status" value="1"/>
</dbReference>
<dbReference type="GO" id="GO:0008270">
    <property type="term" value="F:zinc ion binding"/>
    <property type="evidence" value="ECO:0007669"/>
    <property type="project" value="UniProtKB-KW"/>
</dbReference>
<accession>A0A5E4MEB6</accession>
<dbReference type="InterPro" id="IPR013087">
    <property type="entry name" value="Znf_C2H2_type"/>
</dbReference>
<evidence type="ECO:0000313" key="11">
    <source>
        <dbReference type="EMBL" id="VVC28716.1"/>
    </source>
</evidence>
<evidence type="ECO:0000313" key="12">
    <source>
        <dbReference type="Proteomes" id="UP000325440"/>
    </source>
</evidence>
<feature type="domain" description="C2H2-type" evidence="10">
    <location>
        <begin position="86"/>
        <end position="114"/>
    </location>
</feature>
<evidence type="ECO:0000256" key="1">
    <source>
        <dbReference type="ARBA" id="ARBA00004123"/>
    </source>
</evidence>
<proteinExistence type="predicted"/>
<protein>
    <submittedName>
        <fullName evidence="11">Zinc finger C2H2-type</fullName>
    </submittedName>
</protein>
<dbReference type="InterPro" id="IPR036236">
    <property type="entry name" value="Znf_C2H2_sf"/>
</dbReference>
<evidence type="ECO:0000259" key="10">
    <source>
        <dbReference type="PROSITE" id="PS50157"/>
    </source>
</evidence>
<evidence type="ECO:0000256" key="3">
    <source>
        <dbReference type="ARBA" id="ARBA00022771"/>
    </source>
</evidence>
<keyword evidence="12" id="KW-1185">Reference proteome</keyword>
<dbReference type="AlphaFoldDB" id="A0A5E4MEB6"/>
<keyword evidence="2" id="KW-0479">Metal-binding</keyword>
<dbReference type="PANTHER" id="PTHR46179:SF13">
    <property type="entry name" value="C2H2-TYPE DOMAIN-CONTAINING PROTEIN"/>
    <property type="match status" value="1"/>
</dbReference>
<keyword evidence="9" id="KW-0812">Transmembrane</keyword>
<dbReference type="OrthoDB" id="6571533at2759"/>
<keyword evidence="5" id="KW-0805">Transcription regulation</keyword>
<keyword evidence="3 8" id="KW-0863">Zinc-finger</keyword>